<dbReference type="InterPro" id="IPR002524">
    <property type="entry name" value="Cation_efflux"/>
</dbReference>
<dbReference type="InterPro" id="IPR027470">
    <property type="entry name" value="Cation_efflux_CTD"/>
</dbReference>
<comment type="caution">
    <text evidence="9">The sequence shown here is derived from an EMBL/GenBank/DDBJ whole genome shotgun (WGS) entry which is preliminary data.</text>
</comment>
<feature type="transmembrane region" description="Helical" evidence="6">
    <location>
        <begin position="292"/>
        <end position="312"/>
    </location>
</feature>
<dbReference type="GO" id="GO:0098771">
    <property type="term" value="P:inorganic ion homeostasis"/>
    <property type="evidence" value="ECO:0007669"/>
    <property type="project" value="UniProtKB-ARBA"/>
</dbReference>
<evidence type="ECO:0000256" key="1">
    <source>
        <dbReference type="ARBA" id="ARBA00004141"/>
    </source>
</evidence>
<gene>
    <name evidence="9" type="ORF">BB558_003560</name>
</gene>
<evidence type="ECO:0000259" key="7">
    <source>
        <dbReference type="Pfam" id="PF01545"/>
    </source>
</evidence>
<dbReference type="InterPro" id="IPR050291">
    <property type="entry name" value="CDF_Transporter"/>
</dbReference>
<dbReference type="InterPro" id="IPR036837">
    <property type="entry name" value="Cation_efflux_CTD_sf"/>
</dbReference>
<keyword evidence="5 6" id="KW-0472">Membrane</keyword>
<dbReference type="Gene3D" id="1.20.1510.10">
    <property type="entry name" value="Cation efflux protein transmembrane domain"/>
    <property type="match status" value="1"/>
</dbReference>
<evidence type="ECO:0000256" key="2">
    <source>
        <dbReference type="ARBA" id="ARBA00022448"/>
    </source>
</evidence>
<dbReference type="GO" id="GO:0008324">
    <property type="term" value="F:monoatomic cation transmembrane transporter activity"/>
    <property type="evidence" value="ECO:0007669"/>
    <property type="project" value="InterPro"/>
</dbReference>
<evidence type="ECO:0000259" key="8">
    <source>
        <dbReference type="Pfam" id="PF16916"/>
    </source>
</evidence>
<keyword evidence="2" id="KW-0813">Transport</keyword>
<dbReference type="Pfam" id="PF16916">
    <property type="entry name" value="ZT_dimer"/>
    <property type="match status" value="1"/>
</dbReference>
<feature type="transmembrane region" description="Helical" evidence="6">
    <location>
        <begin position="173"/>
        <end position="194"/>
    </location>
</feature>
<feature type="domain" description="Cation efflux protein cytoplasmic" evidence="8">
    <location>
        <begin position="347"/>
        <end position="420"/>
    </location>
</feature>
<name>A0A2U1J5S2_SMIAN</name>
<dbReference type="EMBL" id="MBFU01000336">
    <property type="protein sequence ID" value="PWA00385.1"/>
    <property type="molecule type" value="Genomic_DNA"/>
</dbReference>
<evidence type="ECO:0000256" key="4">
    <source>
        <dbReference type="ARBA" id="ARBA00022989"/>
    </source>
</evidence>
<keyword evidence="3 6" id="KW-0812">Transmembrane</keyword>
<proteinExistence type="predicted"/>
<dbReference type="FunFam" id="1.20.1510.10:FF:000005">
    <property type="entry name" value="Putative Cation diffusion facilitator 1"/>
    <property type="match status" value="1"/>
</dbReference>
<feature type="transmembrane region" description="Helical" evidence="6">
    <location>
        <begin position="215"/>
        <end position="234"/>
    </location>
</feature>
<accession>A0A2U1J5S2</accession>
<feature type="domain" description="Cation efflux protein transmembrane" evidence="7">
    <location>
        <begin position="151"/>
        <end position="339"/>
    </location>
</feature>
<dbReference type="GO" id="GO:0016020">
    <property type="term" value="C:membrane"/>
    <property type="evidence" value="ECO:0007669"/>
    <property type="project" value="UniProtKB-SubCell"/>
</dbReference>
<dbReference type="Pfam" id="PF01545">
    <property type="entry name" value="Cation_efflux"/>
    <property type="match status" value="1"/>
</dbReference>
<dbReference type="AlphaFoldDB" id="A0A2U1J5S2"/>
<evidence type="ECO:0000256" key="3">
    <source>
        <dbReference type="ARBA" id="ARBA00022692"/>
    </source>
</evidence>
<feature type="transmembrane region" description="Helical" evidence="6">
    <location>
        <begin position="254"/>
        <end position="272"/>
    </location>
</feature>
<dbReference type="PANTHER" id="PTHR43840:SF13">
    <property type="entry name" value="CATION EFFLUX PROTEIN CYTOPLASMIC DOMAIN-CONTAINING PROTEIN"/>
    <property type="match status" value="1"/>
</dbReference>
<evidence type="ECO:0000256" key="6">
    <source>
        <dbReference type="SAM" id="Phobius"/>
    </source>
</evidence>
<organism evidence="9 10">
    <name type="scientific">Smittium angustum</name>
    <dbReference type="NCBI Taxonomy" id="133377"/>
    <lineage>
        <taxon>Eukaryota</taxon>
        <taxon>Fungi</taxon>
        <taxon>Fungi incertae sedis</taxon>
        <taxon>Zoopagomycota</taxon>
        <taxon>Kickxellomycotina</taxon>
        <taxon>Harpellomycetes</taxon>
        <taxon>Harpellales</taxon>
        <taxon>Legeriomycetaceae</taxon>
        <taxon>Smittium</taxon>
    </lineage>
</organism>
<protein>
    <submittedName>
        <fullName evidence="9">Uncharacterized protein</fullName>
    </submittedName>
</protein>
<dbReference type="InterPro" id="IPR027469">
    <property type="entry name" value="Cation_efflux_TMD_sf"/>
</dbReference>
<dbReference type="SUPFAM" id="SSF160240">
    <property type="entry name" value="Cation efflux protein cytoplasmic domain-like"/>
    <property type="match status" value="1"/>
</dbReference>
<dbReference type="Gene3D" id="3.30.70.1350">
    <property type="entry name" value="Cation efflux protein, cytoplasmic domain"/>
    <property type="match status" value="1"/>
</dbReference>
<dbReference type="GO" id="GO:0030003">
    <property type="term" value="P:intracellular monoatomic cation homeostasis"/>
    <property type="evidence" value="ECO:0007669"/>
    <property type="project" value="UniProtKB-ARBA"/>
</dbReference>
<dbReference type="SUPFAM" id="SSF161111">
    <property type="entry name" value="Cation efflux protein transmembrane domain-like"/>
    <property type="match status" value="1"/>
</dbReference>
<dbReference type="Proteomes" id="UP000245591">
    <property type="component" value="Unassembled WGS sequence"/>
</dbReference>
<evidence type="ECO:0000313" key="10">
    <source>
        <dbReference type="Proteomes" id="UP000245591"/>
    </source>
</evidence>
<dbReference type="NCBIfam" id="TIGR01297">
    <property type="entry name" value="CDF"/>
    <property type="match status" value="1"/>
</dbReference>
<evidence type="ECO:0000313" key="9">
    <source>
        <dbReference type="EMBL" id="PWA00385.1"/>
    </source>
</evidence>
<reference evidence="9 10" key="1">
    <citation type="journal article" date="2018" name="MBio">
        <title>Comparative Genomics Reveals the Core Gene Toolbox for the Fungus-Insect Symbiosis.</title>
        <authorList>
            <person name="Wang Y."/>
            <person name="Stata M."/>
            <person name="Wang W."/>
            <person name="Stajich J.E."/>
            <person name="White M.M."/>
            <person name="Moncalvo J.M."/>
        </authorList>
    </citation>
    <scope>NUCLEOTIDE SEQUENCE [LARGE SCALE GENOMIC DNA]</scope>
    <source>
        <strain evidence="9 10">AUS-126-30</strain>
    </source>
</reference>
<comment type="subcellular location">
    <subcellularLocation>
        <location evidence="1">Membrane</location>
        <topology evidence="1">Multi-pass membrane protein</topology>
    </subcellularLocation>
</comment>
<keyword evidence="4 6" id="KW-1133">Transmembrane helix</keyword>
<feature type="transmembrane region" description="Helical" evidence="6">
    <location>
        <begin position="146"/>
        <end position="167"/>
    </location>
</feature>
<dbReference type="PANTHER" id="PTHR43840">
    <property type="entry name" value="MITOCHONDRIAL METAL TRANSPORTER 1-RELATED"/>
    <property type="match status" value="1"/>
</dbReference>
<keyword evidence="10" id="KW-1185">Reference proteome</keyword>
<dbReference type="InterPro" id="IPR058533">
    <property type="entry name" value="Cation_efflux_TM"/>
</dbReference>
<sequence length="434" mass="48880">MNQGKANENAKLNIIQSDAFDPFNKELNIYNEATTSKWNKEEQDIFKASTDLGLISNFRDLERSAGNSGNTTDSGEITEVSAFQDPYRMREKIISKKDLDAFRKNKKSGLAKFYKRQNALISSYLANIDEKVSKEDKEKEDRKVKIAVYGSFFANIFLFGIQLFAAISSKSLSLLATMVDALMDIIAGGILVYTSKMANKNHWLKYPTGKKRLETVGTIIFSTLMATLSTQLIIESVRTITSDKKEPPNLTPINLGMVGIAIIVKLLLFIYCSSLRSYSTVKTFMIDHRNDIALNSFGLLMGYLSLKVGWYMDPIGGICLALLILVSWSKEAYEHVRLIVGVSANSDFINRITYISLVHSTKIKYIDTVRAYHVGEFVYVEVDVVMDPETPLYTSHDVSEALQEKIEKVPGVARAFVHVDYDFRHSPEHHPKST</sequence>
<evidence type="ECO:0000256" key="5">
    <source>
        <dbReference type="ARBA" id="ARBA00023136"/>
    </source>
</evidence>